<evidence type="ECO:0000313" key="3">
    <source>
        <dbReference type="Proteomes" id="UP001500842"/>
    </source>
</evidence>
<keyword evidence="3" id="KW-1185">Reference proteome</keyword>
<dbReference type="InterPro" id="IPR050855">
    <property type="entry name" value="NDM-1-like"/>
</dbReference>
<dbReference type="InterPro" id="IPR001279">
    <property type="entry name" value="Metallo-B-lactamas"/>
</dbReference>
<evidence type="ECO:0000313" key="2">
    <source>
        <dbReference type="EMBL" id="GAA1546000.1"/>
    </source>
</evidence>
<sequence length="328" mass="35982">MNVPGGFDLPLVPDGARGPEVPASGYLVDEVTGGIHWITDGGYQCAFVVHDHGVVAIDAPPCLGSLVTRAIRDVTDKPITHVVYSHFHGDHIGAVDQFPSGAVRVAHQDTWGKLKEAGDPARRLPDVTFGDSHRLEVGGQVLDLVYRGDNHAPGNIFIHAPQHRVLMLVDVIYPGWVPFTNIAQSKNIPGFMAHHDHALEFDFDTMITGHLTRLGTREDVEIQREYMHDVRDAAQHALEITAEKRDVARAEVGTEHIYRYFKTMYEAAAAEAAKPVLDKWLGRLGGVDTLGVNHTLTMYHSLRLDENAQPSVVFFPPAAAGGCVDHNH</sequence>
<protein>
    <submittedName>
        <fullName evidence="2">MBL fold metallo-hydrolase</fullName>
    </submittedName>
</protein>
<reference evidence="2 3" key="1">
    <citation type="journal article" date="2019" name="Int. J. Syst. Evol. Microbiol.">
        <title>The Global Catalogue of Microorganisms (GCM) 10K type strain sequencing project: providing services to taxonomists for standard genome sequencing and annotation.</title>
        <authorList>
            <consortium name="The Broad Institute Genomics Platform"/>
            <consortium name="The Broad Institute Genome Sequencing Center for Infectious Disease"/>
            <person name="Wu L."/>
            <person name="Ma J."/>
        </authorList>
    </citation>
    <scope>NUCLEOTIDE SEQUENCE [LARGE SCALE GENOMIC DNA]</scope>
    <source>
        <strain evidence="2 3">JCM 14942</strain>
    </source>
</reference>
<feature type="domain" description="Metallo-beta-lactamase" evidence="1">
    <location>
        <begin position="42"/>
        <end position="210"/>
    </location>
</feature>
<dbReference type="Proteomes" id="UP001500842">
    <property type="component" value="Unassembled WGS sequence"/>
</dbReference>
<comment type="caution">
    <text evidence="2">The sequence shown here is derived from an EMBL/GenBank/DDBJ whole genome shotgun (WGS) entry which is preliminary data.</text>
</comment>
<dbReference type="Pfam" id="PF00753">
    <property type="entry name" value="Lactamase_B"/>
    <property type="match status" value="1"/>
</dbReference>
<dbReference type="RefSeq" id="WP_141005656.1">
    <property type="nucleotide sequence ID" value="NZ_BAAAOR010000041.1"/>
</dbReference>
<proteinExistence type="predicted"/>
<accession>A0ABN2BRZ3</accession>
<dbReference type="SMART" id="SM00849">
    <property type="entry name" value="Lactamase_B"/>
    <property type="match status" value="1"/>
</dbReference>
<name>A0ABN2BRZ3_9ACTN</name>
<dbReference type="PANTHER" id="PTHR42951">
    <property type="entry name" value="METALLO-BETA-LACTAMASE DOMAIN-CONTAINING"/>
    <property type="match status" value="1"/>
</dbReference>
<dbReference type="Gene3D" id="3.60.15.10">
    <property type="entry name" value="Ribonuclease Z/Hydroxyacylglutathione hydrolase-like"/>
    <property type="match status" value="1"/>
</dbReference>
<organism evidence="2 3">
    <name type="scientific">Nocardioides humi</name>
    <dbReference type="NCBI Taxonomy" id="449461"/>
    <lineage>
        <taxon>Bacteria</taxon>
        <taxon>Bacillati</taxon>
        <taxon>Actinomycetota</taxon>
        <taxon>Actinomycetes</taxon>
        <taxon>Propionibacteriales</taxon>
        <taxon>Nocardioidaceae</taxon>
        <taxon>Nocardioides</taxon>
    </lineage>
</organism>
<gene>
    <name evidence="2" type="ORF">GCM10009788_55450</name>
</gene>
<evidence type="ECO:0000259" key="1">
    <source>
        <dbReference type="SMART" id="SM00849"/>
    </source>
</evidence>
<dbReference type="InterPro" id="IPR036866">
    <property type="entry name" value="RibonucZ/Hydroxyglut_hydro"/>
</dbReference>
<dbReference type="CDD" id="cd16276">
    <property type="entry name" value="metallo-hydrolase-like_MBL-fold"/>
    <property type="match status" value="1"/>
</dbReference>
<dbReference type="PANTHER" id="PTHR42951:SF4">
    <property type="entry name" value="ACYL-COENZYME A THIOESTERASE MBLAC2"/>
    <property type="match status" value="1"/>
</dbReference>
<dbReference type="SUPFAM" id="SSF56281">
    <property type="entry name" value="Metallo-hydrolase/oxidoreductase"/>
    <property type="match status" value="1"/>
</dbReference>
<dbReference type="EMBL" id="BAAAOR010000041">
    <property type="protein sequence ID" value="GAA1546000.1"/>
    <property type="molecule type" value="Genomic_DNA"/>
</dbReference>